<dbReference type="PANTHER" id="PTHR32309">
    <property type="entry name" value="TYROSINE-PROTEIN KINASE"/>
    <property type="match status" value="1"/>
</dbReference>
<dbReference type="InterPro" id="IPR050445">
    <property type="entry name" value="Bact_polysacc_biosynth/exp"/>
</dbReference>
<evidence type="ECO:0000256" key="7">
    <source>
        <dbReference type="SAM" id="Phobius"/>
    </source>
</evidence>
<dbReference type="Pfam" id="PF02706">
    <property type="entry name" value="Wzz"/>
    <property type="match status" value="1"/>
</dbReference>
<comment type="similarity">
    <text evidence="2">Belongs to the CpsC/CapA family.</text>
</comment>
<sequence>MNNNNFHSYDEQKNIKEIDLKQYFILIKKRFWIIIVITVISTLTGYYFSNNDKTPIYETSTRMILGSGSEDMSTLMVMIKDPIVMEGVGEQLQLERSVNTMADQITVTQVDESQVVQITVTDPDPEIAAQIANATATTYKEEMGNILGFNEVQLLSEAKPGAAPINQASSNLTIITFVFGLIVGTGFVFLLDSLDVKIRKESDVEALLGVPVLGTISNMNKRKFAVKKKSRKIKLMRGRKVGVKQNT</sequence>
<proteinExistence type="inferred from homology"/>
<reference evidence="10" key="1">
    <citation type="journal article" date="2019" name="Int. J. Syst. Evol. Microbiol.">
        <title>The Global Catalogue of Microorganisms (GCM) 10K type strain sequencing project: providing services to taxonomists for standard genome sequencing and annotation.</title>
        <authorList>
            <consortium name="The Broad Institute Genomics Platform"/>
            <consortium name="The Broad Institute Genome Sequencing Center for Infectious Disease"/>
            <person name="Wu L."/>
            <person name="Ma J."/>
        </authorList>
    </citation>
    <scope>NUCLEOTIDE SEQUENCE [LARGE SCALE GENOMIC DNA]</scope>
    <source>
        <strain evidence="10">CGMCC 1.7693</strain>
    </source>
</reference>
<name>A0ABQ2NZD5_9BACI</name>
<evidence type="ECO:0000256" key="3">
    <source>
        <dbReference type="ARBA" id="ARBA00022475"/>
    </source>
</evidence>
<evidence type="ECO:0000256" key="6">
    <source>
        <dbReference type="ARBA" id="ARBA00023136"/>
    </source>
</evidence>
<comment type="subcellular location">
    <subcellularLocation>
        <location evidence="1">Cell membrane</location>
        <topology evidence="1">Multi-pass membrane protein</topology>
    </subcellularLocation>
</comment>
<feature type="domain" description="Polysaccharide chain length determinant N-terminal" evidence="8">
    <location>
        <begin position="17"/>
        <end position="84"/>
    </location>
</feature>
<organism evidence="9 10">
    <name type="scientific">Oceanobacillus neutriphilus</name>
    <dbReference type="NCBI Taxonomy" id="531815"/>
    <lineage>
        <taxon>Bacteria</taxon>
        <taxon>Bacillati</taxon>
        <taxon>Bacillota</taxon>
        <taxon>Bacilli</taxon>
        <taxon>Bacillales</taxon>
        <taxon>Bacillaceae</taxon>
        <taxon>Oceanobacillus</taxon>
    </lineage>
</organism>
<dbReference type="EMBL" id="BMLW01000011">
    <property type="protein sequence ID" value="GGP14064.1"/>
    <property type="molecule type" value="Genomic_DNA"/>
</dbReference>
<feature type="transmembrane region" description="Helical" evidence="7">
    <location>
        <begin position="31"/>
        <end position="49"/>
    </location>
</feature>
<dbReference type="Proteomes" id="UP000641206">
    <property type="component" value="Unassembled WGS sequence"/>
</dbReference>
<dbReference type="RefSeq" id="WP_188735903.1">
    <property type="nucleotide sequence ID" value="NZ_BMLW01000011.1"/>
</dbReference>
<comment type="caution">
    <text evidence="9">The sequence shown here is derived from an EMBL/GenBank/DDBJ whole genome shotgun (WGS) entry which is preliminary data.</text>
</comment>
<dbReference type="PANTHER" id="PTHR32309:SF13">
    <property type="entry name" value="FERRIC ENTEROBACTIN TRANSPORT PROTEIN FEPE"/>
    <property type="match status" value="1"/>
</dbReference>
<evidence type="ECO:0000259" key="8">
    <source>
        <dbReference type="Pfam" id="PF02706"/>
    </source>
</evidence>
<gene>
    <name evidence="9" type="ORF">GCM10011346_36540</name>
</gene>
<keyword evidence="5 7" id="KW-1133">Transmembrane helix</keyword>
<dbReference type="InterPro" id="IPR003856">
    <property type="entry name" value="LPS_length_determ_N"/>
</dbReference>
<evidence type="ECO:0000313" key="10">
    <source>
        <dbReference type="Proteomes" id="UP000641206"/>
    </source>
</evidence>
<feature type="transmembrane region" description="Helical" evidence="7">
    <location>
        <begin position="172"/>
        <end position="191"/>
    </location>
</feature>
<keyword evidence="10" id="KW-1185">Reference proteome</keyword>
<evidence type="ECO:0000313" key="9">
    <source>
        <dbReference type="EMBL" id="GGP14064.1"/>
    </source>
</evidence>
<accession>A0ABQ2NZD5</accession>
<keyword evidence="4 7" id="KW-0812">Transmembrane</keyword>
<evidence type="ECO:0000256" key="4">
    <source>
        <dbReference type="ARBA" id="ARBA00022692"/>
    </source>
</evidence>
<protein>
    <submittedName>
        <fullName evidence="9">Capsular polysaccharide biosynthesis protein</fullName>
    </submittedName>
</protein>
<keyword evidence="3" id="KW-1003">Cell membrane</keyword>
<evidence type="ECO:0000256" key="1">
    <source>
        <dbReference type="ARBA" id="ARBA00004651"/>
    </source>
</evidence>
<keyword evidence="6 7" id="KW-0472">Membrane</keyword>
<evidence type="ECO:0000256" key="5">
    <source>
        <dbReference type="ARBA" id="ARBA00022989"/>
    </source>
</evidence>
<evidence type="ECO:0000256" key="2">
    <source>
        <dbReference type="ARBA" id="ARBA00006683"/>
    </source>
</evidence>